<dbReference type="AlphaFoldDB" id="A0A8C9Y6R3"/>
<dbReference type="Proteomes" id="UP000694568">
    <property type="component" value="Unplaced"/>
</dbReference>
<evidence type="ECO:0000256" key="2">
    <source>
        <dbReference type="ARBA" id="ARBA00022723"/>
    </source>
</evidence>
<dbReference type="Ensembl" id="ENSSLUT00000020319.1">
    <property type="protein sequence ID" value="ENSSLUP00000019694.1"/>
    <property type="gene ID" value="ENSSLUG00000009085.1"/>
</dbReference>
<evidence type="ECO:0000313" key="10">
    <source>
        <dbReference type="Ensembl" id="ENSSLUP00000019694.1"/>
    </source>
</evidence>
<evidence type="ECO:0000256" key="1">
    <source>
        <dbReference type="ARBA" id="ARBA00004123"/>
    </source>
</evidence>
<dbReference type="SMART" id="SM00451">
    <property type="entry name" value="ZnF_U1"/>
    <property type="match status" value="2"/>
</dbReference>
<keyword evidence="3" id="KW-0677">Repeat</keyword>
<dbReference type="InterPro" id="IPR003604">
    <property type="entry name" value="Matrin/U1-like-C_Znf_C2H2"/>
</dbReference>
<dbReference type="InterPro" id="IPR051845">
    <property type="entry name" value="Znf385"/>
</dbReference>
<dbReference type="GO" id="GO:0003676">
    <property type="term" value="F:nucleic acid binding"/>
    <property type="evidence" value="ECO:0007669"/>
    <property type="project" value="InterPro"/>
</dbReference>
<organism evidence="10 11">
    <name type="scientific">Sander lucioperca</name>
    <name type="common">Pike-perch</name>
    <name type="synonym">Perca lucioperca</name>
    <dbReference type="NCBI Taxonomy" id="283035"/>
    <lineage>
        <taxon>Eukaryota</taxon>
        <taxon>Metazoa</taxon>
        <taxon>Chordata</taxon>
        <taxon>Craniata</taxon>
        <taxon>Vertebrata</taxon>
        <taxon>Euteleostomi</taxon>
        <taxon>Actinopterygii</taxon>
        <taxon>Neopterygii</taxon>
        <taxon>Teleostei</taxon>
        <taxon>Neoteleostei</taxon>
        <taxon>Acanthomorphata</taxon>
        <taxon>Eupercaria</taxon>
        <taxon>Perciformes</taxon>
        <taxon>Percoidei</taxon>
        <taxon>Percidae</taxon>
        <taxon>Luciopercinae</taxon>
        <taxon>Sander</taxon>
    </lineage>
</organism>
<dbReference type="FunFam" id="3.30.160.60:FF:000293">
    <property type="entry name" value="zinc finger protein 385B isoform X3"/>
    <property type="match status" value="1"/>
</dbReference>
<keyword evidence="8" id="KW-1133">Transmembrane helix</keyword>
<dbReference type="InterPro" id="IPR013087">
    <property type="entry name" value="Znf_C2H2_type"/>
</dbReference>
<gene>
    <name evidence="10" type="primary">LOC116066863</name>
</gene>
<keyword evidence="8" id="KW-0812">Transmembrane</keyword>
<reference evidence="10" key="2">
    <citation type="submission" date="2025-09" db="UniProtKB">
        <authorList>
            <consortium name="Ensembl"/>
        </authorList>
    </citation>
    <scope>IDENTIFICATION</scope>
</reference>
<dbReference type="SUPFAM" id="SSF57667">
    <property type="entry name" value="beta-beta-alpha zinc fingers"/>
    <property type="match status" value="2"/>
</dbReference>
<dbReference type="SMART" id="SM00355">
    <property type="entry name" value="ZnF_C2H2"/>
    <property type="match status" value="2"/>
</dbReference>
<reference evidence="10" key="1">
    <citation type="submission" date="2025-08" db="UniProtKB">
        <authorList>
            <consortium name="Ensembl"/>
        </authorList>
    </citation>
    <scope>IDENTIFICATION</scope>
</reference>
<keyword evidence="4" id="KW-0863">Zinc-finger</keyword>
<evidence type="ECO:0000256" key="5">
    <source>
        <dbReference type="ARBA" id="ARBA00022833"/>
    </source>
</evidence>
<feature type="compositionally biased region" description="Polar residues" evidence="7">
    <location>
        <begin position="53"/>
        <end position="69"/>
    </location>
</feature>
<evidence type="ECO:0000256" key="4">
    <source>
        <dbReference type="ARBA" id="ARBA00022771"/>
    </source>
</evidence>
<evidence type="ECO:0000256" key="7">
    <source>
        <dbReference type="SAM" id="MobiDB-lite"/>
    </source>
</evidence>
<feature type="region of interest" description="Disordered" evidence="7">
    <location>
        <begin position="49"/>
        <end position="95"/>
    </location>
</feature>
<dbReference type="Gene3D" id="3.30.160.60">
    <property type="entry name" value="Classic Zinc Finger"/>
    <property type="match status" value="2"/>
</dbReference>
<name>A0A8C9Y6R3_SANLU</name>
<keyword evidence="5" id="KW-0862">Zinc</keyword>
<feature type="compositionally biased region" description="Acidic residues" evidence="7">
    <location>
        <begin position="85"/>
        <end position="95"/>
    </location>
</feature>
<dbReference type="GeneTree" id="ENSGT00940000160242"/>
<keyword evidence="8" id="KW-0472">Membrane</keyword>
<feature type="domain" description="C2H2-type" evidence="9">
    <location>
        <begin position="170"/>
        <end position="192"/>
    </location>
</feature>
<keyword evidence="6" id="KW-0539">Nucleus</keyword>
<evidence type="ECO:0000256" key="3">
    <source>
        <dbReference type="ARBA" id="ARBA00022737"/>
    </source>
</evidence>
<proteinExistence type="predicted"/>
<dbReference type="PANTHER" id="PTHR23067">
    <property type="entry name" value="DOUBLE-STRANDED RNA-BINDING ZINC FINGER PROTEIN"/>
    <property type="match status" value="1"/>
</dbReference>
<evidence type="ECO:0000256" key="8">
    <source>
        <dbReference type="SAM" id="Phobius"/>
    </source>
</evidence>
<sequence length="303" mass="32906">MFTLVSSDFLCLPLSCLLSILFLFFFCHINIFLFLSAFISDPSAPNLTLEAAPSSSGPTKTVNAPSDPSLSPGLKTPEKETQRDEEVDVAPEEETEEEKAIRLLYCSLCKVAVNSASQLQAHNIGTKHKTMLEARSGGGAIKSFPRTGIKAKLVAAPESSTGLQNKTFHCEICDVHVNSETQLKQHISSRRHKDRAAGKPNYLDCSLFVWLFPPQIGLALRKNQELTKPMASCLLQRQLSVAAAAAAMATMPPFPLRPASSPALFQSQPIPQALLHPAPGPICSTHTSVLFSPYSPRRGLNQL</sequence>
<feature type="transmembrane region" description="Helical" evidence="8">
    <location>
        <begin position="12"/>
        <end position="39"/>
    </location>
</feature>
<keyword evidence="11" id="KW-1185">Reference proteome</keyword>
<dbReference type="GO" id="GO:0008270">
    <property type="term" value="F:zinc ion binding"/>
    <property type="evidence" value="ECO:0007669"/>
    <property type="project" value="UniProtKB-KW"/>
</dbReference>
<protein>
    <submittedName>
        <fullName evidence="10">Zinc finger protein 385D</fullName>
    </submittedName>
</protein>
<evidence type="ECO:0000313" key="11">
    <source>
        <dbReference type="Proteomes" id="UP000694568"/>
    </source>
</evidence>
<comment type="subcellular location">
    <subcellularLocation>
        <location evidence="1">Nucleus</location>
    </subcellularLocation>
</comment>
<dbReference type="Pfam" id="PF12874">
    <property type="entry name" value="zf-met"/>
    <property type="match status" value="2"/>
</dbReference>
<dbReference type="InterPro" id="IPR036236">
    <property type="entry name" value="Znf_C2H2_sf"/>
</dbReference>
<dbReference type="PANTHER" id="PTHR23067:SF12">
    <property type="entry name" value="ZINC FINGER PROTEIN 385D"/>
    <property type="match status" value="1"/>
</dbReference>
<accession>A0A8C9Y6R3</accession>
<keyword evidence="2" id="KW-0479">Metal-binding</keyword>
<dbReference type="GO" id="GO:0005634">
    <property type="term" value="C:nucleus"/>
    <property type="evidence" value="ECO:0007669"/>
    <property type="project" value="UniProtKB-SubCell"/>
</dbReference>
<evidence type="ECO:0000256" key="6">
    <source>
        <dbReference type="ARBA" id="ARBA00023242"/>
    </source>
</evidence>
<evidence type="ECO:0000259" key="9">
    <source>
        <dbReference type="PROSITE" id="PS00028"/>
    </source>
</evidence>
<dbReference type="PROSITE" id="PS00028">
    <property type="entry name" value="ZINC_FINGER_C2H2_1"/>
    <property type="match status" value="1"/>
</dbReference>